<evidence type="ECO:0000313" key="1">
    <source>
        <dbReference type="EMBL" id="GFQ84234.1"/>
    </source>
</evidence>
<gene>
    <name evidence="1" type="ORF">TNCT_31901</name>
</gene>
<comment type="caution">
    <text evidence="1">The sequence shown here is derived from an EMBL/GenBank/DDBJ whole genome shotgun (WGS) entry which is preliminary data.</text>
</comment>
<reference evidence="1" key="1">
    <citation type="submission" date="2020-07" db="EMBL/GenBank/DDBJ databases">
        <title>Multicomponent nature underlies the extraordinary mechanical properties of spider dragline silk.</title>
        <authorList>
            <person name="Kono N."/>
            <person name="Nakamura H."/>
            <person name="Mori M."/>
            <person name="Yoshida Y."/>
            <person name="Ohtoshi R."/>
            <person name="Malay A.D."/>
            <person name="Moran D.A.P."/>
            <person name="Tomita M."/>
            <person name="Numata K."/>
            <person name="Arakawa K."/>
        </authorList>
    </citation>
    <scope>NUCLEOTIDE SEQUENCE</scope>
</reference>
<dbReference type="EMBL" id="BMAO01022781">
    <property type="protein sequence ID" value="GFQ84234.1"/>
    <property type="molecule type" value="Genomic_DNA"/>
</dbReference>
<keyword evidence="2" id="KW-1185">Reference proteome</keyword>
<proteinExistence type="predicted"/>
<accession>A0A8X6HD20</accession>
<dbReference type="AlphaFoldDB" id="A0A8X6HD20"/>
<organism evidence="1 2">
    <name type="scientific">Trichonephila clavata</name>
    <name type="common">Joro spider</name>
    <name type="synonym">Nephila clavata</name>
    <dbReference type="NCBI Taxonomy" id="2740835"/>
    <lineage>
        <taxon>Eukaryota</taxon>
        <taxon>Metazoa</taxon>
        <taxon>Ecdysozoa</taxon>
        <taxon>Arthropoda</taxon>
        <taxon>Chelicerata</taxon>
        <taxon>Arachnida</taxon>
        <taxon>Araneae</taxon>
        <taxon>Araneomorphae</taxon>
        <taxon>Entelegynae</taxon>
        <taxon>Araneoidea</taxon>
        <taxon>Nephilidae</taxon>
        <taxon>Trichonephila</taxon>
    </lineage>
</organism>
<protein>
    <submittedName>
        <fullName evidence="1">Uncharacterized protein</fullName>
    </submittedName>
</protein>
<sequence>MTKSSEGLAVAFAVLNYYLGTKPKGSFESNDSLLKWKASWRCLQWIIQESGIRMDVSERFFGVATVNSSAAGSIVKEVRDRSLRMLG</sequence>
<dbReference type="Proteomes" id="UP000887116">
    <property type="component" value="Unassembled WGS sequence"/>
</dbReference>
<name>A0A8X6HD20_TRICU</name>
<evidence type="ECO:0000313" key="2">
    <source>
        <dbReference type="Proteomes" id="UP000887116"/>
    </source>
</evidence>